<accession>E0QRD5</accession>
<proteinExistence type="predicted"/>
<name>E0QRD5_9ACTO</name>
<dbReference type="HOGENOM" id="CLU_2991766_0_0_11"/>
<reference evidence="1" key="1">
    <citation type="submission" date="2010-08" db="EMBL/GenBank/DDBJ databases">
        <authorList>
            <person name="Muzny D."/>
            <person name="Qin X."/>
            <person name="Deng J."/>
            <person name="Jiang H."/>
            <person name="Liu Y."/>
            <person name="Qu J."/>
            <person name="Song X.-Z."/>
            <person name="Zhang L."/>
            <person name="Thornton R."/>
            <person name="Coyle M."/>
            <person name="Francisco L."/>
            <person name="Jackson L."/>
            <person name="Javaid M."/>
            <person name="Korchina V."/>
            <person name="Kovar C."/>
            <person name="Mata R."/>
            <person name="Mathew T."/>
            <person name="Ngo R."/>
            <person name="Nguyen L."/>
            <person name="Nguyen N."/>
            <person name="Okwuonu G."/>
            <person name="Ongeri F."/>
            <person name="Pham C."/>
            <person name="Simmons D."/>
            <person name="Wilczek-Boney K."/>
            <person name="Hale W."/>
            <person name="Jakkamsetti A."/>
            <person name="Pham P."/>
            <person name="Ruth R."/>
            <person name="San Lucas F."/>
            <person name="Warren J."/>
            <person name="Zhang J."/>
            <person name="Zhao Z."/>
            <person name="Zhou C."/>
            <person name="Zhu D."/>
            <person name="Lee S."/>
            <person name="Bess C."/>
            <person name="Blankenburg K."/>
            <person name="Forbes L."/>
            <person name="Fu Q."/>
            <person name="Gubbala S."/>
            <person name="Hirani K."/>
            <person name="Jayaseelan J.C."/>
            <person name="Lara F."/>
            <person name="Munidasa M."/>
            <person name="Palculict T."/>
            <person name="Patil S."/>
            <person name="Pu L.-L."/>
            <person name="Saada N."/>
            <person name="Tang L."/>
            <person name="Weissenberger G."/>
            <person name="Zhu Y."/>
            <person name="Hemphill L."/>
            <person name="Shang Y."/>
            <person name="Youmans B."/>
            <person name="Ayvaz T."/>
            <person name="Ross M."/>
            <person name="Santibanez J."/>
            <person name="Aqrawi P."/>
            <person name="Gross S."/>
            <person name="Joshi V."/>
            <person name="Fowler G."/>
            <person name="Nazareth L."/>
            <person name="Reid J."/>
            <person name="Worley K."/>
            <person name="Petrosino J."/>
            <person name="Highlander S."/>
            <person name="Gibbs R."/>
        </authorList>
    </citation>
    <scope>NUCLEOTIDE SEQUENCE [LARGE SCALE GENOMIC DNA]</scope>
    <source>
        <strain evidence="1">ATCC 35239</strain>
    </source>
</reference>
<evidence type="ECO:0000313" key="2">
    <source>
        <dbReference type="Proteomes" id="UP000003045"/>
    </source>
</evidence>
<keyword evidence="2" id="KW-1185">Reference proteome</keyword>
<sequence length="57" mass="6436">MTPKEPTARADHEPTVNLKQSIQQHDAGYEMDFRARFSSVYNSVQAKPTSGVFLKQP</sequence>
<comment type="caution">
    <text evidence="1">The sequence shown here is derived from an EMBL/GenBank/DDBJ whole genome shotgun (WGS) entry which is preliminary data.</text>
</comment>
<dbReference type="EMBL" id="AEET01000033">
    <property type="protein sequence ID" value="EFM45643.1"/>
    <property type="molecule type" value="Genomic_DNA"/>
</dbReference>
<organism evidence="1 2">
    <name type="scientific">Mobiluncus mulieris ATCC 35239</name>
    <dbReference type="NCBI Taxonomy" id="871571"/>
    <lineage>
        <taxon>Bacteria</taxon>
        <taxon>Bacillati</taxon>
        <taxon>Actinomycetota</taxon>
        <taxon>Actinomycetes</taxon>
        <taxon>Actinomycetales</taxon>
        <taxon>Actinomycetaceae</taxon>
        <taxon>Mobiluncus</taxon>
    </lineage>
</organism>
<dbReference type="AlphaFoldDB" id="E0QRD5"/>
<evidence type="ECO:0000313" key="1">
    <source>
        <dbReference type="EMBL" id="EFM45643.1"/>
    </source>
</evidence>
<protein>
    <submittedName>
        <fullName evidence="1">Uncharacterized protein</fullName>
    </submittedName>
</protein>
<dbReference type="Proteomes" id="UP000003045">
    <property type="component" value="Unassembled WGS sequence"/>
</dbReference>
<gene>
    <name evidence="1" type="ORF">HMPREF0580_1450</name>
</gene>